<proteinExistence type="predicted"/>
<name>A0ACD5YF73_AVESA</name>
<dbReference type="Proteomes" id="UP001732700">
    <property type="component" value="Chromosome 5D"/>
</dbReference>
<organism evidence="1 2">
    <name type="scientific">Avena sativa</name>
    <name type="common">Oat</name>
    <dbReference type="NCBI Taxonomy" id="4498"/>
    <lineage>
        <taxon>Eukaryota</taxon>
        <taxon>Viridiplantae</taxon>
        <taxon>Streptophyta</taxon>
        <taxon>Embryophyta</taxon>
        <taxon>Tracheophyta</taxon>
        <taxon>Spermatophyta</taxon>
        <taxon>Magnoliopsida</taxon>
        <taxon>Liliopsida</taxon>
        <taxon>Poales</taxon>
        <taxon>Poaceae</taxon>
        <taxon>BOP clade</taxon>
        <taxon>Pooideae</taxon>
        <taxon>Poodae</taxon>
        <taxon>Poeae</taxon>
        <taxon>Poeae Chloroplast Group 1 (Aveneae type)</taxon>
        <taxon>Aveninae</taxon>
        <taxon>Avena</taxon>
    </lineage>
</organism>
<accession>A0ACD5YF73</accession>
<dbReference type="EnsemblPlants" id="AVESA.00010b.r2.5DG0964890.1">
    <property type="protein sequence ID" value="AVESA.00010b.r2.5DG0964890.1.CDS"/>
    <property type="gene ID" value="AVESA.00010b.r2.5DG0964890"/>
</dbReference>
<protein>
    <submittedName>
        <fullName evidence="1">Uncharacterized protein</fullName>
    </submittedName>
</protein>
<reference evidence="1" key="2">
    <citation type="submission" date="2025-09" db="UniProtKB">
        <authorList>
            <consortium name="EnsemblPlants"/>
        </authorList>
    </citation>
    <scope>IDENTIFICATION</scope>
</reference>
<keyword evidence="2" id="KW-1185">Reference proteome</keyword>
<evidence type="ECO:0000313" key="1">
    <source>
        <dbReference type="EnsemblPlants" id="AVESA.00010b.r2.5DG0964890.1.CDS"/>
    </source>
</evidence>
<sequence>MAADFSCLIGPSVWVLLLIPSGSKNNRCVFRLYCIVLMLPSFPYSFEQDQHASLWICMCLCRMDDDLVAAEALQLEEVLRLSAHSCTTACAVCRLLIISVEASWKPENCDHVICIDCFAAHTTEAVPTEVPKCPVPTCKYRYEPESEIGEVMDVDNDGSLIAIKEIDDGKGKKPRHDVLQESGQSSSRTVICAVCRLIIVSLEASWKPENCDHIICIACFAIHTTESSKCPVSFCGTLLEPEVINVDDDGDAGSSTSVRVMDKGKQPCNAVLQEFDQCSGFGGAMIVDDFYCAICMEEVPAIECFPVDGCTHAFCVSCVRQYIAAKVEENVLSISCPDPGCKDGSLHPEECRDVIPTPLFQRWGAALCDMAFGTLKFYCPFNDCSMLLIDDHRDGDAAARTNVECPHCSRMFCAQCKVPWHDGVDCAEFQRLGEDERSREDLLLRKVAQKSNWRRCPKCKMYVERVEGCVYIVCRCSHRFCYLCGSPMVKGNHHCSKCKRTW</sequence>
<reference evidence="1" key="1">
    <citation type="submission" date="2021-05" db="EMBL/GenBank/DDBJ databases">
        <authorList>
            <person name="Scholz U."/>
            <person name="Mascher M."/>
            <person name="Fiebig A."/>
        </authorList>
    </citation>
    <scope>NUCLEOTIDE SEQUENCE [LARGE SCALE GENOMIC DNA]</scope>
</reference>
<evidence type="ECO:0000313" key="2">
    <source>
        <dbReference type="Proteomes" id="UP001732700"/>
    </source>
</evidence>